<evidence type="ECO:0000313" key="3">
    <source>
        <dbReference type="Proteomes" id="UP000694570"/>
    </source>
</evidence>
<keyword evidence="1" id="KW-0472">Membrane</keyword>
<keyword evidence="1" id="KW-0812">Transmembrane</keyword>
<keyword evidence="1" id="KW-1133">Transmembrane helix</keyword>
<evidence type="ECO:0000256" key="1">
    <source>
        <dbReference type="SAM" id="Phobius"/>
    </source>
</evidence>
<sequence length="73" mass="8124">LLPTLRESQVHTSPLDSGGCWQTLSFPGLERHNYIVCFHLLCVSVSSFLLLIRILISGFRIHTKSGIISSHCS</sequence>
<feature type="transmembrane region" description="Helical" evidence="1">
    <location>
        <begin position="33"/>
        <end position="56"/>
    </location>
</feature>
<name>A0A8D0XFD1_PIG</name>
<proteinExistence type="predicted"/>
<evidence type="ECO:0000313" key="2">
    <source>
        <dbReference type="Ensembl" id="ENSSSCP00030035504.1"/>
    </source>
</evidence>
<dbReference type="Ensembl" id="ENSSSCT00030077724.1">
    <property type="protein sequence ID" value="ENSSSCP00030035504.1"/>
    <property type="gene ID" value="ENSSSCG00030055791.1"/>
</dbReference>
<dbReference type="AlphaFoldDB" id="A0A8D0XFD1"/>
<organism evidence="2 3">
    <name type="scientific">Sus scrofa</name>
    <name type="common">Pig</name>
    <dbReference type="NCBI Taxonomy" id="9823"/>
    <lineage>
        <taxon>Eukaryota</taxon>
        <taxon>Metazoa</taxon>
        <taxon>Chordata</taxon>
        <taxon>Craniata</taxon>
        <taxon>Vertebrata</taxon>
        <taxon>Euteleostomi</taxon>
        <taxon>Mammalia</taxon>
        <taxon>Eutheria</taxon>
        <taxon>Laurasiatheria</taxon>
        <taxon>Artiodactyla</taxon>
        <taxon>Suina</taxon>
        <taxon>Suidae</taxon>
        <taxon>Sus</taxon>
    </lineage>
</organism>
<dbReference type="Proteomes" id="UP000694570">
    <property type="component" value="Unplaced"/>
</dbReference>
<accession>A0A8D0XFD1</accession>
<protein>
    <submittedName>
        <fullName evidence="2">Uncharacterized protein</fullName>
    </submittedName>
</protein>
<reference evidence="2" key="1">
    <citation type="submission" date="2025-08" db="UniProtKB">
        <authorList>
            <consortium name="Ensembl"/>
        </authorList>
    </citation>
    <scope>IDENTIFICATION</scope>
</reference>